<comment type="caution">
    <text evidence="1">The sequence shown here is derived from an EMBL/GenBank/DDBJ whole genome shotgun (WGS) entry which is preliminary data.</text>
</comment>
<evidence type="ECO:0000313" key="2">
    <source>
        <dbReference type="Proteomes" id="UP000037460"/>
    </source>
</evidence>
<dbReference type="AlphaFoldDB" id="A0A0M0JKJ0"/>
<protein>
    <submittedName>
        <fullName evidence="1">Uncharacterized protein</fullName>
    </submittedName>
</protein>
<evidence type="ECO:0000313" key="1">
    <source>
        <dbReference type="EMBL" id="KOO26857.1"/>
    </source>
</evidence>
<dbReference type="Proteomes" id="UP000037460">
    <property type="component" value="Unassembled WGS sequence"/>
</dbReference>
<name>A0A0M0JKJ0_9EUKA</name>
<dbReference type="EMBL" id="JWZX01002792">
    <property type="protein sequence ID" value="KOO26857.1"/>
    <property type="molecule type" value="Genomic_DNA"/>
</dbReference>
<proteinExistence type="predicted"/>
<accession>A0A0M0JKJ0</accession>
<keyword evidence="2" id="KW-1185">Reference proteome</keyword>
<dbReference type="OrthoDB" id="5855668at2759"/>
<sequence length="141" mass="15127">MVPVKGTFVTEGVWPVGSMWAMIPIPSDCLGPRCIPGPNDTDSTPNKCLPGEDDLVDGPCVPCPGTPGSDCSRCDNYCHSKKPAFEPHCPGCQGNRHDMAIRDVVKVPANLPPGKYVLGFRLDCEATAQVWNSCSDITLVR</sequence>
<organism evidence="1 2">
    <name type="scientific">Chrysochromulina tobinii</name>
    <dbReference type="NCBI Taxonomy" id="1460289"/>
    <lineage>
        <taxon>Eukaryota</taxon>
        <taxon>Haptista</taxon>
        <taxon>Haptophyta</taxon>
        <taxon>Prymnesiophyceae</taxon>
        <taxon>Prymnesiales</taxon>
        <taxon>Chrysochromulinaceae</taxon>
        <taxon>Chrysochromulina</taxon>
    </lineage>
</organism>
<gene>
    <name evidence="1" type="ORF">Ctob_008023</name>
</gene>
<reference evidence="2" key="1">
    <citation type="journal article" date="2015" name="PLoS Genet.">
        <title>Genome Sequence and Transcriptome Analyses of Chrysochromulina tobin: Metabolic Tools for Enhanced Algal Fitness in the Prominent Order Prymnesiales (Haptophyceae).</title>
        <authorList>
            <person name="Hovde B.T."/>
            <person name="Deodato C.R."/>
            <person name="Hunsperger H.M."/>
            <person name="Ryken S.A."/>
            <person name="Yost W."/>
            <person name="Jha R.K."/>
            <person name="Patterson J."/>
            <person name="Monnat R.J. Jr."/>
            <person name="Barlow S.B."/>
            <person name="Starkenburg S.R."/>
            <person name="Cattolico R.A."/>
        </authorList>
    </citation>
    <scope>NUCLEOTIDE SEQUENCE</scope>
    <source>
        <strain evidence="2">CCMP291</strain>
    </source>
</reference>